<dbReference type="Pfam" id="PF02687">
    <property type="entry name" value="FtsX"/>
    <property type="match status" value="2"/>
</dbReference>
<evidence type="ECO:0000259" key="8">
    <source>
        <dbReference type="Pfam" id="PF02687"/>
    </source>
</evidence>
<feature type="transmembrane region" description="Helical" evidence="7">
    <location>
        <begin position="487"/>
        <end position="507"/>
    </location>
</feature>
<name>A0ABT4N0W1_GORRU</name>
<comment type="caution">
    <text evidence="9">The sequence shown here is derived from an EMBL/GenBank/DDBJ whole genome shotgun (WGS) entry which is preliminary data.</text>
</comment>
<evidence type="ECO:0000313" key="10">
    <source>
        <dbReference type="Proteomes" id="UP001067235"/>
    </source>
</evidence>
<feature type="transmembrane region" description="Helical" evidence="7">
    <location>
        <begin position="739"/>
        <end position="772"/>
    </location>
</feature>
<keyword evidence="2" id="KW-1003">Cell membrane</keyword>
<keyword evidence="4 7" id="KW-1133">Transmembrane helix</keyword>
<feature type="transmembrane region" description="Helical" evidence="7">
    <location>
        <begin position="350"/>
        <end position="375"/>
    </location>
</feature>
<reference evidence="9" key="1">
    <citation type="submission" date="2022-12" db="EMBL/GenBank/DDBJ databases">
        <authorList>
            <person name="Krivoruchko A.V."/>
            <person name="Elkin A."/>
        </authorList>
    </citation>
    <scope>NUCLEOTIDE SEQUENCE</scope>
    <source>
        <strain evidence="9">IEGM 1388</strain>
    </source>
</reference>
<dbReference type="RefSeq" id="WP_301573514.1">
    <property type="nucleotide sequence ID" value="NZ_JAPWIE010000007.1"/>
</dbReference>
<evidence type="ECO:0000256" key="3">
    <source>
        <dbReference type="ARBA" id="ARBA00022692"/>
    </source>
</evidence>
<feature type="transmembrane region" description="Helical" evidence="7">
    <location>
        <begin position="308"/>
        <end position="330"/>
    </location>
</feature>
<feature type="transmembrane region" description="Helical" evidence="7">
    <location>
        <begin position="396"/>
        <end position="419"/>
    </location>
</feature>
<feature type="domain" description="ABC3 transporter permease C-terminal" evidence="8">
    <location>
        <begin position="697"/>
        <end position="814"/>
    </location>
</feature>
<protein>
    <submittedName>
        <fullName evidence="9">FtsX-like permease family protein</fullName>
    </submittedName>
</protein>
<feature type="transmembrane region" description="Helical" evidence="7">
    <location>
        <begin position="425"/>
        <end position="449"/>
    </location>
</feature>
<evidence type="ECO:0000256" key="5">
    <source>
        <dbReference type="ARBA" id="ARBA00023136"/>
    </source>
</evidence>
<evidence type="ECO:0000256" key="1">
    <source>
        <dbReference type="ARBA" id="ARBA00004651"/>
    </source>
</evidence>
<feature type="domain" description="ABC3 transporter permease C-terminal" evidence="8">
    <location>
        <begin position="259"/>
        <end position="379"/>
    </location>
</feature>
<proteinExistence type="inferred from homology"/>
<feature type="transmembrane region" description="Helical" evidence="7">
    <location>
        <begin position="252"/>
        <end position="281"/>
    </location>
</feature>
<accession>A0ABT4N0W1</accession>
<dbReference type="Proteomes" id="UP001067235">
    <property type="component" value="Unassembled WGS sequence"/>
</dbReference>
<keyword evidence="3 7" id="KW-0812">Transmembrane</keyword>
<dbReference type="InterPro" id="IPR003838">
    <property type="entry name" value="ABC3_permease_C"/>
</dbReference>
<evidence type="ECO:0000256" key="7">
    <source>
        <dbReference type="SAM" id="Phobius"/>
    </source>
</evidence>
<evidence type="ECO:0000256" key="2">
    <source>
        <dbReference type="ARBA" id="ARBA00022475"/>
    </source>
</evidence>
<feature type="transmembrane region" description="Helical" evidence="7">
    <location>
        <begin position="784"/>
        <end position="804"/>
    </location>
</feature>
<feature type="transmembrane region" description="Helical" evidence="7">
    <location>
        <begin position="689"/>
        <end position="718"/>
    </location>
</feature>
<dbReference type="InterPro" id="IPR050250">
    <property type="entry name" value="Macrolide_Exporter_MacB"/>
</dbReference>
<comment type="similarity">
    <text evidence="6">Belongs to the ABC-4 integral membrane protein family.</text>
</comment>
<gene>
    <name evidence="9" type="ORF">O4213_23110</name>
</gene>
<dbReference type="PANTHER" id="PTHR30572">
    <property type="entry name" value="MEMBRANE COMPONENT OF TRANSPORTER-RELATED"/>
    <property type="match status" value="1"/>
</dbReference>
<sequence>MRSVALAQLRAHKGRYLASGLAVAIAVAFVAATLTLSATSSASMRTSVAGQFATTDAAAFVPGEFAERTGAALSDVPGVAATAIDTTRWVSVTSGKKSYGQVQLTAMAPDESLRWQTLSVGRLPRAENEVAAFAGSNFAVGQHFYVRPDVDTATDRVAREMTVVGLLDRGSMTTSAPQLFGTNAGVAAIGPGRAVDQAESVVIRVAFAPGADPATVMSAITGLVTSVPGGQAMTGGQATDEVMSRYVGETDVLATVLLVFAAITALVSCLVIANTFAVLIASRTQELALLRCIGADKRQVRSGMRLEALVLGVVASVVGVVFGIGGVAAASAVVRGMGANFPLTELTVPLVAPVVALVLGVVMTLIAATVPARLATAVSPLAAFRAVVAPSTGRHGVARLAVAGALAVGGTVVMIVGMGGKSVPVAGFGGALSFLGFMLAAAVLVPPLVRVIGVGAARLLRGTAAGPVAELAAANATRHPRRTAATASALIIGITLTTMMVVGAQVVRSSVSGVIGEMHPIDVVISSSAPLDPSLVDAVSSTAGVKASIPITRTEVSVNGKPLSVGALDTARLPQVMRSGRAPDADEIALAPEDQILAGVGPGERVRLLSGGAVRTVTVVDGASGSFVDRGLVSAAPTPTGLVVRLEAGGAGSSGVVTEIRELVANSAPDATVGGGVEIAQQLDQILTLLLRIVLALLAVAVVVALIGVGNTMALSVIDRSRENAMLRVIGLSSRGVQGMLLAEATLIAVVGSVVGVLLGTGYGIAGAAAVVGVDRVSLPDLPLVALAGIVVVGGMAGLLSSAIPARRALQADPAAAL</sequence>
<dbReference type="EMBL" id="JAPWIE010000007">
    <property type="protein sequence ID" value="MCZ4552898.1"/>
    <property type="molecule type" value="Genomic_DNA"/>
</dbReference>
<keyword evidence="5 7" id="KW-0472">Membrane</keyword>
<organism evidence="9 10">
    <name type="scientific">Gordonia rubripertincta</name>
    <name type="common">Rhodococcus corallinus</name>
    <dbReference type="NCBI Taxonomy" id="36822"/>
    <lineage>
        <taxon>Bacteria</taxon>
        <taxon>Bacillati</taxon>
        <taxon>Actinomycetota</taxon>
        <taxon>Actinomycetes</taxon>
        <taxon>Mycobacteriales</taxon>
        <taxon>Gordoniaceae</taxon>
        <taxon>Gordonia</taxon>
    </lineage>
</organism>
<comment type="subcellular location">
    <subcellularLocation>
        <location evidence="1">Cell membrane</location>
        <topology evidence="1">Multi-pass membrane protein</topology>
    </subcellularLocation>
</comment>
<keyword evidence="10" id="KW-1185">Reference proteome</keyword>
<evidence type="ECO:0000256" key="6">
    <source>
        <dbReference type="ARBA" id="ARBA00038076"/>
    </source>
</evidence>
<dbReference type="PANTHER" id="PTHR30572:SF4">
    <property type="entry name" value="ABC TRANSPORTER PERMEASE YTRF"/>
    <property type="match status" value="1"/>
</dbReference>
<evidence type="ECO:0000256" key="4">
    <source>
        <dbReference type="ARBA" id="ARBA00022989"/>
    </source>
</evidence>
<evidence type="ECO:0000313" key="9">
    <source>
        <dbReference type="EMBL" id="MCZ4552898.1"/>
    </source>
</evidence>